<dbReference type="SUPFAM" id="SSF53335">
    <property type="entry name" value="S-adenosyl-L-methionine-dependent methyltransferases"/>
    <property type="match status" value="1"/>
</dbReference>
<dbReference type="Pfam" id="PF00398">
    <property type="entry name" value="RrnaAD"/>
    <property type="match status" value="1"/>
</dbReference>
<keyword evidence="3" id="KW-0949">S-adenosyl-L-methionine</keyword>
<dbReference type="GO" id="GO:0003723">
    <property type="term" value="F:RNA binding"/>
    <property type="evidence" value="ECO:0007669"/>
    <property type="project" value="UniProtKB-KW"/>
</dbReference>
<comment type="caution">
    <text evidence="5">The sequence shown here is derived from an EMBL/GenBank/DDBJ whole genome shotgun (WGS) entry which is preliminary data.</text>
</comment>
<dbReference type="InterPro" id="IPR029063">
    <property type="entry name" value="SAM-dependent_MTases_sf"/>
</dbReference>
<keyword evidence="6" id="KW-1185">Reference proteome</keyword>
<accession>A0A917HW23</accession>
<dbReference type="Proteomes" id="UP000633278">
    <property type="component" value="Unassembled WGS sequence"/>
</dbReference>
<dbReference type="GO" id="GO:0008168">
    <property type="term" value="F:methyltransferase activity"/>
    <property type="evidence" value="ECO:0007669"/>
    <property type="project" value="UniProtKB-KW"/>
</dbReference>
<dbReference type="GO" id="GO:0032259">
    <property type="term" value="P:methylation"/>
    <property type="evidence" value="ECO:0007669"/>
    <property type="project" value="UniProtKB-KW"/>
</dbReference>
<evidence type="ECO:0000256" key="1">
    <source>
        <dbReference type="ARBA" id="ARBA00022603"/>
    </source>
</evidence>
<sequence length="187" mass="21271">MHTKIDFLKEAVKTYKTSGTLIPSSRFLAARMLKSIDFKNADVIVELGPGNGAITKYILKNIQPNTQLICFEINENFHKQMQRISHPQLTLLNTSAENICEELEKLKISKACHIISSLPLTIIPNEVTKAILENSYKVLAVNGDFIQYQYSLSYFKKLKAVFHKDISLTFEALNFPPAFVYRCKKLA</sequence>
<keyword evidence="2" id="KW-0808">Transferase</keyword>
<evidence type="ECO:0000313" key="5">
    <source>
        <dbReference type="EMBL" id="GGG91453.1"/>
    </source>
</evidence>
<protein>
    <submittedName>
        <fullName evidence="5">SAM-dependent methyltransferase</fullName>
    </submittedName>
</protein>
<name>A0A917HW23_9FLAO</name>
<dbReference type="RefSeq" id="WP_188597703.1">
    <property type="nucleotide sequence ID" value="NZ_BMJW01000001.1"/>
</dbReference>
<dbReference type="EMBL" id="BMJW01000001">
    <property type="protein sequence ID" value="GGG91453.1"/>
    <property type="molecule type" value="Genomic_DNA"/>
</dbReference>
<dbReference type="Gene3D" id="3.40.50.150">
    <property type="entry name" value="Vaccinia Virus protein VP39"/>
    <property type="match status" value="1"/>
</dbReference>
<gene>
    <name evidence="5" type="ORF">GCM10011416_05120</name>
</gene>
<evidence type="ECO:0000256" key="4">
    <source>
        <dbReference type="ARBA" id="ARBA00022884"/>
    </source>
</evidence>
<evidence type="ECO:0000256" key="3">
    <source>
        <dbReference type="ARBA" id="ARBA00022691"/>
    </source>
</evidence>
<evidence type="ECO:0000313" key="6">
    <source>
        <dbReference type="Proteomes" id="UP000633278"/>
    </source>
</evidence>
<reference evidence="5" key="1">
    <citation type="journal article" date="2014" name="Int. J. Syst. Evol. Microbiol.">
        <title>Complete genome sequence of Corynebacterium casei LMG S-19264T (=DSM 44701T), isolated from a smear-ripened cheese.</title>
        <authorList>
            <consortium name="US DOE Joint Genome Institute (JGI-PGF)"/>
            <person name="Walter F."/>
            <person name="Albersmeier A."/>
            <person name="Kalinowski J."/>
            <person name="Ruckert C."/>
        </authorList>
    </citation>
    <scope>NUCLEOTIDE SEQUENCE</scope>
    <source>
        <strain evidence="5">CGMCC 1.15763</strain>
    </source>
</reference>
<dbReference type="AlphaFoldDB" id="A0A917HW23"/>
<evidence type="ECO:0000256" key="2">
    <source>
        <dbReference type="ARBA" id="ARBA00022679"/>
    </source>
</evidence>
<keyword evidence="1 5" id="KW-0489">Methyltransferase</keyword>
<organism evidence="5 6">
    <name type="scientific">Polaribacter pacificus</name>
    <dbReference type="NCBI Taxonomy" id="1775173"/>
    <lineage>
        <taxon>Bacteria</taxon>
        <taxon>Pseudomonadati</taxon>
        <taxon>Bacteroidota</taxon>
        <taxon>Flavobacteriia</taxon>
        <taxon>Flavobacteriales</taxon>
        <taxon>Flavobacteriaceae</taxon>
    </lineage>
</organism>
<dbReference type="InterPro" id="IPR001737">
    <property type="entry name" value="KsgA/Erm"/>
</dbReference>
<keyword evidence="4" id="KW-0694">RNA-binding</keyword>
<proteinExistence type="predicted"/>
<reference evidence="5" key="2">
    <citation type="submission" date="2020-09" db="EMBL/GenBank/DDBJ databases">
        <authorList>
            <person name="Sun Q."/>
            <person name="Zhou Y."/>
        </authorList>
    </citation>
    <scope>NUCLEOTIDE SEQUENCE</scope>
    <source>
        <strain evidence="5">CGMCC 1.15763</strain>
    </source>
</reference>